<sequence>MRWSRTPGSASLWATPRAPRHGGSGTLLRGDSSSRRMQCLMSAASLATRPLSMSLGCASTRWTTADKLPEDVPDAPELPDQGGDDWDDPAPPAPPAPPPAAPAPPAPPAAPAGQRERSPAAPERAPSPPAPPAPAPVVPQPPAAPAPAPVPPRPPVRPSVHQQAEGHGGFRPYPALARKHLPARSTRFQGSLNNQELERRNLVPQRLRIGTPSPAATPEPSERGDTPQRHSPSPDPLIDAPVE</sequence>
<dbReference type="Proteomes" id="UP000193067">
    <property type="component" value="Unassembled WGS sequence"/>
</dbReference>
<gene>
    <name evidence="2" type="ORF">PYCCODRAFT_1528654</name>
</gene>
<accession>A0A1Y2I8A6</accession>
<evidence type="ECO:0000313" key="2">
    <source>
        <dbReference type="EMBL" id="OSC97348.1"/>
    </source>
</evidence>
<feature type="non-terminal residue" evidence="2">
    <location>
        <position position="243"/>
    </location>
</feature>
<protein>
    <submittedName>
        <fullName evidence="2">Uncharacterized protein</fullName>
    </submittedName>
</protein>
<feature type="region of interest" description="Disordered" evidence="1">
    <location>
        <begin position="62"/>
        <end position="243"/>
    </location>
</feature>
<dbReference type="STRING" id="1353009.A0A1Y2I8A6"/>
<name>A0A1Y2I8A6_TRAC3</name>
<evidence type="ECO:0000313" key="3">
    <source>
        <dbReference type="Proteomes" id="UP000193067"/>
    </source>
</evidence>
<feature type="compositionally biased region" description="Polar residues" evidence="1">
    <location>
        <begin position="186"/>
        <end position="195"/>
    </location>
</feature>
<dbReference type="AlphaFoldDB" id="A0A1Y2I8A6"/>
<feature type="compositionally biased region" description="Pro residues" evidence="1">
    <location>
        <begin position="125"/>
        <end position="157"/>
    </location>
</feature>
<keyword evidence="3" id="KW-1185">Reference proteome</keyword>
<evidence type="ECO:0000256" key="1">
    <source>
        <dbReference type="SAM" id="MobiDB-lite"/>
    </source>
</evidence>
<proteinExistence type="predicted"/>
<dbReference type="OrthoDB" id="10667381at2759"/>
<feature type="compositionally biased region" description="Pro residues" evidence="1">
    <location>
        <begin position="89"/>
        <end position="110"/>
    </location>
</feature>
<reference evidence="2 3" key="1">
    <citation type="journal article" date="2015" name="Biotechnol. Biofuels">
        <title>Enhanced degradation of softwood versus hardwood by the white-rot fungus Pycnoporus coccineus.</title>
        <authorList>
            <person name="Couturier M."/>
            <person name="Navarro D."/>
            <person name="Chevret D."/>
            <person name="Henrissat B."/>
            <person name="Piumi F."/>
            <person name="Ruiz-Duenas F.J."/>
            <person name="Martinez A.T."/>
            <person name="Grigoriev I.V."/>
            <person name="Riley R."/>
            <person name="Lipzen A."/>
            <person name="Berrin J.G."/>
            <person name="Master E.R."/>
            <person name="Rosso M.N."/>
        </authorList>
    </citation>
    <scope>NUCLEOTIDE SEQUENCE [LARGE SCALE GENOMIC DNA]</scope>
    <source>
        <strain evidence="2 3">BRFM310</strain>
    </source>
</reference>
<organism evidence="2 3">
    <name type="scientific">Trametes coccinea (strain BRFM310)</name>
    <name type="common">Pycnoporus coccineus</name>
    <dbReference type="NCBI Taxonomy" id="1353009"/>
    <lineage>
        <taxon>Eukaryota</taxon>
        <taxon>Fungi</taxon>
        <taxon>Dikarya</taxon>
        <taxon>Basidiomycota</taxon>
        <taxon>Agaricomycotina</taxon>
        <taxon>Agaricomycetes</taxon>
        <taxon>Polyporales</taxon>
        <taxon>Polyporaceae</taxon>
        <taxon>Trametes</taxon>
    </lineage>
</organism>
<dbReference type="EMBL" id="KZ084152">
    <property type="protein sequence ID" value="OSC97348.1"/>
    <property type="molecule type" value="Genomic_DNA"/>
</dbReference>
<feature type="region of interest" description="Disordered" evidence="1">
    <location>
        <begin position="1"/>
        <end position="33"/>
    </location>
</feature>